<keyword evidence="2" id="KW-0143">Chaperone</keyword>
<dbReference type="EMBL" id="KE651167">
    <property type="protein sequence ID" value="EEB09674.1"/>
    <property type="molecule type" value="Genomic_DNA"/>
</dbReference>
<dbReference type="PANTHER" id="PTHR33643:SF1">
    <property type="entry name" value="UREASE ACCESSORY PROTEIN D"/>
    <property type="match status" value="1"/>
</dbReference>
<evidence type="ECO:0000313" key="5">
    <source>
        <dbReference type="Proteomes" id="UP000001744"/>
    </source>
</evidence>
<dbReference type="VEuPathDB" id="FungiDB:SJAG_04896"/>
<protein>
    <submittedName>
        <fullName evidence="3">Urease accessory protein UreD</fullName>
    </submittedName>
</protein>
<dbReference type="RefSeq" id="XP_002175967.1">
    <property type="nucleotide sequence ID" value="XM_002175931.1"/>
</dbReference>
<dbReference type="InterPro" id="IPR002669">
    <property type="entry name" value="UreD"/>
</dbReference>
<dbReference type="eggNOG" id="ENOG502QSQN">
    <property type="taxonomic scope" value="Eukaryota"/>
</dbReference>
<sequence>MTRTLETEKPQASVGLFELEKAGNVETVRRIKFTYPLKLIVPKSTSTFTTLYVLNYGGGLVAGDEVQLRISIGDLCVLSIQTQGSTKVFKTIAGKGPSTQNIKIRIGSQATCLSLPDPVQPFADSVYTQTQVCELADDTCSLALLDWMVNGRSLLNERWDMTSYVSKNIIQRDGKTLVRDVLKLVKQDPLSACPIADRMEHFECVGTLFLVGPQFRQLSEQLLEHQRWKLDRLNKTMKAEERPVVLWTACCIRGVTIVKFGSLDTQSSRDFLLDLFKNYASHISLEALRAFR</sequence>
<accession>B6K820</accession>
<dbReference type="JaponicusDB" id="SJAG_04896">
    <property type="gene designation" value="ure4"/>
</dbReference>
<dbReference type="HAMAP" id="MF_01384">
    <property type="entry name" value="UreD"/>
    <property type="match status" value="1"/>
</dbReference>
<dbReference type="GO" id="GO:0016151">
    <property type="term" value="F:nickel cation binding"/>
    <property type="evidence" value="ECO:0007669"/>
    <property type="project" value="InterPro"/>
</dbReference>
<proteinExistence type="inferred from homology"/>
<dbReference type="HOGENOM" id="CLU_021703_1_1_1"/>
<dbReference type="STRING" id="402676.B6K820"/>
<dbReference type="PANTHER" id="PTHR33643">
    <property type="entry name" value="UREASE ACCESSORY PROTEIN D"/>
    <property type="match status" value="1"/>
</dbReference>
<dbReference type="GO" id="GO:0018237">
    <property type="term" value="F:urease activator activity"/>
    <property type="evidence" value="ECO:0000318"/>
    <property type="project" value="GO_Central"/>
</dbReference>
<keyword evidence="5" id="KW-1185">Reference proteome</keyword>
<reference evidence="3 5" key="1">
    <citation type="journal article" date="2011" name="Science">
        <title>Comparative functional genomics of the fission yeasts.</title>
        <authorList>
            <person name="Rhind N."/>
            <person name="Chen Z."/>
            <person name="Yassour M."/>
            <person name="Thompson D.A."/>
            <person name="Haas B.J."/>
            <person name="Habib N."/>
            <person name="Wapinski I."/>
            <person name="Roy S."/>
            <person name="Lin M.F."/>
            <person name="Heiman D.I."/>
            <person name="Young S.K."/>
            <person name="Furuya K."/>
            <person name="Guo Y."/>
            <person name="Pidoux A."/>
            <person name="Chen H.M."/>
            <person name="Robbertse B."/>
            <person name="Goldberg J.M."/>
            <person name="Aoki K."/>
            <person name="Bayne E.H."/>
            <person name="Berlin A.M."/>
            <person name="Desjardins C.A."/>
            <person name="Dobbs E."/>
            <person name="Dukaj L."/>
            <person name="Fan L."/>
            <person name="FitzGerald M.G."/>
            <person name="French C."/>
            <person name="Gujja S."/>
            <person name="Hansen K."/>
            <person name="Keifenheim D."/>
            <person name="Levin J.Z."/>
            <person name="Mosher R.A."/>
            <person name="Mueller C.A."/>
            <person name="Pfiffner J."/>
            <person name="Priest M."/>
            <person name="Russ C."/>
            <person name="Smialowska A."/>
            <person name="Swoboda P."/>
            <person name="Sykes S.M."/>
            <person name="Vaughn M."/>
            <person name="Vengrova S."/>
            <person name="Yoder R."/>
            <person name="Zeng Q."/>
            <person name="Allshire R."/>
            <person name="Baulcombe D."/>
            <person name="Birren B.W."/>
            <person name="Brown W."/>
            <person name="Ekwall K."/>
            <person name="Kellis M."/>
            <person name="Leatherwood J."/>
            <person name="Levin H."/>
            <person name="Margalit H."/>
            <person name="Martienssen R."/>
            <person name="Nieduszynski C.A."/>
            <person name="Spatafora J.W."/>
            <person name="Friedman N."/>
            <person name="Dalgaard J.Z."/>
            <person name="Baumann P."/>
            <person name="Niki H."/>
            <person name="Regev A."/>
            <person name="Nusbaum C."/>
        </authorList>
    </citation>
    <scope>NUCLEOTIDE SEQUENCE [LARGE SCALE GENOMIC DNA]</scope>
    <source>
        <strain evidence="5">yFS275 / FY16936</strain>
    </source>
</reference>
<name>B6K820_SCHJY</name>
<dbReference type="Proteomes" id="UP000001744">
    <property type="component" value="Unassembled WGS sequence"/>
</dbReference>
<dbReference type="GeneID" id="7050327"/>
<organism evidence="3 5">
    <name type="scientific">Schizosaccharomyces japonicus (strain yFS275 / FY16936)</name>
    <name type="common">Fission yeast</name>
    <dbReference type="NCBI Taxonomy" id="402676"/>
    <lineage>
        <taxon>Eukaryota</taxon>
        <taxon>Fungi</taxon>
        <taxon>Dikarya</taxon>
        <taxon>Ascomycota</taxon>
        <taxon>Taphrinomycotina</taxon>
        <taxon>Schizosaccharomycetes</taxon>
        <taxon>Schizosaccharomycetales</taxon>
        <taxon>Schizosaccharomycetaceae</taxon>
        <taxon>Schizosaccharomyces</taxon>
    </lineage>
</organism>
<evidence type="ECO:0000256" key="1">
    <source>
        <dbReference type="ARBA" id="ARBA00007177"/>
    </source>
</evidence>
<dbReference type="AlphaFoldDB" id="B6K820"/>
<comment type="similarity">
    <text evidence="1">Belongs to the UreD family.</text>
</comment>
<evidence type="ECO:0000256" key="2">
    <source>
        <dbReference type="ARBA" id="ARBA00023186"/>
    </source>
</evidence>
<dbReference type="OMA" id="NWSDHAP"/>
<dbReference type="Pfam" id="PF01774">
    <property type="entry name" value="UreD"/>
    <property type="match status" value="1"/>
</dbReference>
<dbReference type="GO" id="GO:0019627">
    <property type="term" value="P:urea metabolic process"/>
    <property type="evidence" value="ECO:0000318"/>
    <property type="project" value="GO_Central"/>
</dbReference>
<gene>
    <name evidence="4" type="primary">ure4</name>
    <name evidence="3" type="ORF">SJAG_04896</name>
</gene>
<evidence type="ECO:0000313" key="4">
    <source>
        <dbReference type="JaponicusDB" id="SJAG_04896"/>
    </source>
</evidence>
<dbReference type="OrthoDB" id="5550464at2759"/>
<evidence type="ECO:0000313" key="3">
    <source>
        <dbReference type="EMBL" id="EEB09674.1"/>
    </source>
</evidence>